<evidence type="ECO:0000313" key="2">
    <source>
        <dbReference type="EMBL" id="EAY11090.1"/>
    </source>
</evidence>
<keyword evidence="3" id="KW-1185">Reference proteome</keyword>
<dbReference type="VEuPathDB" id="TrichDB:TVAG_045140"/>
<feature type="region of interest" description="Disordered" evidence="1">
    <location>
        <begin position="321"/>
        <end position="360"/>
    </location>
</feature>
<dbReference type="AlphaFoldDB" id="A2E8G2"/>
<evidence type="ECO:0000313" key="3">
    <source>
        <dbReference type="Proteomes" id="UP000001542"/>
    </source>
</evidence>
<evidence type="ECO:0000256" key="1">
    <source>
        <dbReference type="SAM" id="MobiDB-lite"/>
    </source>
</evidence>
<sequence length="360" mass="41922">MSEQGLPNCYLLKFENSGVVRTLAVQKVKDQQNEFEIIPKREDQTDISQLWIYYPESILLRNLKYPECVLADDKTDEFETDSKIVVKSQISQMHDNPTDFYFRDGKMLNSTLRKAVIYNNTEDTFILAADYPTTCTFNRIEIDVTNYALDSPPYYVPIAILFSEAAQEYAITLDTTSHLNEQGRPLKREPFKFGVDPRQYWFYIPILKHAFYSCAERNQVIDDMSNNDQFESTVYTHLHHGKPNQQWKVENRNIVGKAHEKVITYIEKDPTSFRMKSRSENVNGIQLFYFCPCFTPIAESLPITRVYSDDDSIRFGMSHYSAEEEEVQDYYNPNSGEDDDDDDDGDDDETDDLNYSDSSF</sequence>
<dbReference type="SUPFAM" id="SSF50370">
    <property type="entry name" value="Ricin B-like lectins"/>
    <property type="match status" value="1"/>
</dbReference>
<proteinExistence type="predicted"/>
<protein>
    <recommendedName>
        <fullName evidence="4">Ricin B lectin domain-containing protein</fullName>
    </recommendedName>
</protein>
<reference evidence="2" key="1">
    <citation type="submission" date="2006-10" db="EMBL/GenBank/DDBJ databases">
        <authorList>
            <person name="Amadeo P."/>
            <person name="Zhao Q."/>
            <person name="Wortman J."/>
            <person name="Fraser-Liggett C."/>
            <person name="Carlton J."/>
        </authorList>
    </citation>
    <scope>NUCLEOTIDE SEQUENCE</scope>
    <source>
        <strain evidence="2">G3</strain>
    </source>
</reference>
<dbReference type="EMBL" id="DS113326">
    <property type="protein sequence ID" value="EAY11090.1"/>
    <property type="molecule type" value="Genomic_DNA"/>
</dbReference>
<dbReference type="RefSeq" id="XP_001323313.1">
    <property type="nucleotide sequence ID" value="XM_001323278.1"/>
</dbReference>
<reference evidence="2" key="2">
    <citation type="journal article" date="2007" name="Science">
        <title>Draft genome sequence of the sexually transmitted pathogen Trichomonas vaginalis.</title>
        <authorList>
            <person name="Carlton J.M."/>
            <person name="Hirt R.P."/>
            <person name="Silva J.C."/>
            <person name="Delcher A.L."/>
            <person name="Schatz M."/>
            <person name="Zhao Q."/>
            <person name="Wortman J.R."/>
            <person name="Bidwell S.L."/>
            <person name="Alsmark U.C.M."/>
            <person name="Besteiro S."/>
            <person name="Sicheritz-Ponten T."/>
            <person name="Noel C.J."/>
            <person name="Dacks J.B."/>
            <person name="Foster P.G."/>
            <person name="Simillion C."/>
            <person name="Van de Peer Y."/>
            <person name="Miranda-Saavedra D."/>
            <person name="Barton G.J."/>
            <person name="Westrop G.D."/>
            <person name="Mueller S."/>
            <person name="Dessi D."/>
            <person name="Fiori P.L."/>
            <person name="Ren Q."/>
            <person name="Paulsen I."/>
            <person name="Zhang H."/>
            <person name="Bastida-Corcuera F.D."/>
            <person name="Simoes-Barbosa A."/>
            <person name="Brown M.T."/>
            <person name="Hayes R.D."/>
            <person name="Mukherjee M."/>
            <person name="Okumura C.Y."/>
            <person name="Schneider R."/>
            <person name="Smith A.J."/>
            <person name="Vanacova S."/>
            <person name="Villalvazo M."/>
            <person name="Haas B.J."/>
            <person name="Pertea M."/>
            <person name="Feldblyum T.V."/>
            <person name="Utterback T.R."/>
            <person name="Shu C.L."/>
            <person name="Osoegawa K."/>
            <person name="de Jong P.J."/>
            <person name="Hrdy I."/>
            <person name="Horvathova L."/>
            <person name="Zubacova Z."/>
            <person name="Dolezal P."/>
            <person name="Malik S.B."/>
            <person name="Logsdon J.M. Jr."/>
            <person name="Henze K."/>
            <person name="Gupta A."/>
            <person name="Wang C.C."/>
            <person name="Dunne R.L."/>
            <person name="Upcroft J.A."/>
            <person name="Upcroft P."/>
            <person name="White O."/>
            <person name="Salzberg S.L."/>
            <person name="Tang P."/>
            <person name="Chiu C.-H."/>
            <person name="Lee Y.-S."/>
            <person name="Embley T.M."/>
            <person name="Coombs G.H."/>
            <person name="Mottram J.C."/>
            <person name="Tachezy J."/>
            <person name="Fraser-Liggett C.M."/>
            <person name="Johnson P.J."/>
        </authorList>
    </citation>
    <scope>NUCLEOTIDE SEQUENCE [LARGE SCALE GENOMIC DNA]</scope>
    <source>
        <strain evidence="2">G3</strain>
    </source>
</reference>
<gene>
    <name evidence="2" type="ORF">TVAG_045140</name>
</gene>
<dbReference type="KEGG" id="tva:4769041"/>
<dbReference type="Proteomes" id="UP000001542">
    <property type="component" value="Unassembled WGS sequence"/>
</dbReference>
<dbReference type="InParanoid" id="A2E8G2"/>
<dbReference type="InterPro" id="IPR035992">
    <property type="entry name" value="Ricin_B-like_lectins"/>
</dbReference>
<accession>A2E8G2</accession>
<feature type="compositionally biased region" description="Acidic residues" evidence="1">
    <location>
        <begin position="336"/>
        <end position="354"/>
    </location>
</feature>
<organism evidence="2 3">
    <name type="scientific">Trichomonas vaginalis (strain ATCC PRA-98 / G3)</name>
    <dbReference type="NCBI Taxonomy" id="412133"/>
    <lineage>
        <taxon>Eukaryota</taxon>
        <taxon>Metamonada</taxon>
        <taxon>Parabasalia</taxon>
        <taxon>Trichomonadida</taxon>
        <taxon>Trichomonadidae</taxon>
        <taxon>Trichomonas</taxon>
    </lineage>
</organism>
<evidence type="ECO:0008006" key="4">
    <source>
        <dbReference type="Google" id="ProtNLM"/>
    </source>
</evidence>
<name>A2E8G2_TRIV3</name>
<dbReference type="VEuPathDB" id="TrichDB:TVAGG3_0550290"/>